<evidence type="ECO:0000256" key="4">
    <source>
        <dbReference type="PROSITE-ProRule" id="PRU00175"/>
    </source>
</evidence>
<name>A0A432ZZ48_9FUNG</name>
<feature type="compositionally biased region" description="Acidic residues" evidence="5">
    <location>
        <begin position="121"/>
        <end position="152"/>
    </location>
</feature>
<keyword evidence="8" id="KW-0378">Hydrolase</keyword>
<dbReference type="PROSITE" id="PS50089">
    <property type="entry name" value="ZF_RING_2"/>
    <property type="match status" value="2"/>
</dbReference>
<dbReference type="Gene3D" id="1.20.58.1480">
    <property type="match status" value="1"/>
</dbReference>
<dbReference type="InterPro" id="IPR001841">
    <property type="entry name" value="Znf_RING"/>
</dbReference>
<dbReference type="InterPro" id="IPR046336">
    <property type="entry name" value="Lon_prtase_N_sf"/>
</dbReference>
<feature type="domain" description="RING-type" evidence="6">
    <location>
        <begin position="214"/>
        <end position="252"/>
    </location>
</feature>
<evidence type="ECO:0000256" key="5">
    <source>
        <dbReference type="SAM" id="MobiDB-lite"/>
    </source>
</evidence>
<dbReference type="SUPFAM" id="SSF88697">
    <property type="entry name" value="PUA domain-like"/>
    <property type="match status" value="1"/>
</dbReference>
<dbReference type="InterPro" id="IPR027370">
    <property type="entry name" value="Znf-RING_euk"/>
</dbReference>
<proteinExistence type="predicted"/>
<dbReference type="InterPro" id="IPR015947">
    <property type="entry name" value="PUA-like_sf"/>
</dbReference>
<dbReference type="PROSITE" id="PS51787">
    <property type="entry name" value="LON_N"/>
    <property type="match status" value="1"/>
</dbReference>
<dbReference type="EMBL" id="RBNI01027787">
    <property type="protein sequence ID" value="RUO95605.1"/>
    <property type="molecule type" value="Genomic_DNA"/>
</dbReference>
<dbReference type="Pfam" id="PF13923">
    <property type="entry name" value="zf-C3HC4_2"/>
    <property type="match status" value="1"/>
</dbReference>
<dbReference type="Pfam" id="PF02190">
    <property type="entry name" value="LON_substr_bdg"/>
    <property type="match status" value="1"/>
</dbReference>
<dbReference type="GO" id="GO:0008270">
    <property type="term" value="F:zinc ion binding"/>
    <property type="evidence" value="ECO:0007669"/>
    <property type="project" value="UniProtKB-KW"/>
</dbReference>
<evidence type="ECO:0000256" key="3">
    <source>
        <dbReference type="ARBA" id="ARBA00022833"/>
    </source>
</evidence>
<evidence type="ECO:0000256" key="2">
    <source>
        <dbReference type="ARBA" id="ARBA00022771"/>
    </source>
</evidence>
<evidence type="ECO:0000259" key="7">
    <source>
        <dbReference type="PROSITE" id="PS51787"/>
    </source>
</evidence>
<dbReference type="InterPro" id="IPR003111">
    <property type="entry name" value="Lon_prtase_N"/>
</dbReference>
<dbReference type="SMART" id="SM00184">
    <property type="entry name" value="RING"/>
    <property type="match status" value="2"/>
</dbReference>
<keyword evidence="3" id="KW-0862">Zinc</keyword>
<dbReference type="OrthoDB" id="264917at2759"/>
<dbReference type="GO" id="GO:0006508">
    <property type="term" value="P:proteolysis"/>
    <property type="evidence" value="ECO:0007669"/>
    <property type="project" value="UniProtKB-KW"/>
</dbReference>
<dbReference type="GO" id="GO:0008233">
    <property type="term" value="F:peptidase activity"/>
    <property type="evidence" value="ECO:0007669"/>
    <property type="project" value="UniProtKB-KW"/>
</dbReference>
<dbReference type="SMART" id="SM00464">
    <property type="entry name" value="LON"/>
    <property type="match status" value="1"/>
</dbReference>
<keyword evidence="2 4" id="KW-0863">Zinc-finger</keyword>
<dbReference type="SUPFAM" id="SSF57850">
    <property type="entry name" value="RING/U-box"/>
    <property type="match status" value="2"/>
</dbReference>
<dbReference type="Pfam" id="PF13445">
    <property type="entry name" value="zf-RING_UBOX"/>
    <property type="match status" value="1"/>
</dbReference>
<dbReference type="Gene3D" id="3.30.40.10">
    <property type="entry name" value="Zinc/RING finger domain, C3HC4 (zinc finger)"/>
    <property type="match status" value="2"/>
</dbReference>
<evidence type="ECO:0000313" key="9">
    <source>
        <dbReference type="Proteomes" id="UP000268093"/>
    </source>
</evidence>
<reference evidence="8 9" key="1">
    <citation type="journal article" date="2018" name="New Phytol.">
        <title>Phylogenomics of Endogonaceae and evolution of mycorrhizas within Mucoromycota.</title>
        <authorList>
            <person name="Chang Y."/>
            <person name="Desiro A."/>
            <person name="Na H."/>
            <person name="Sandor L."/>
            <person name="Lipzen A."/>
            <person name="Clum A."/>
            <person name="Barry K."/>
            <person name="Grigoriev I.V."/>
            <person name="Martin F.M."/>
            <person name="Stajich J.E."/>
            <person name="Smith M.E."/>
            <person name="Bonito G."/>
            <person name="Spatafora J.W."/>
        </authorList>
    </citation>
    <scope>NUCLEOTIDE SEQUENCE [LARGE SCALE GENOMIC DNA]</scope>
    <source>
        <strain evidence="8 9">GMNB39</strain>
    </source>
</reference>
<dbReference type="GO" id="GO:0061630">
    <property type="term" value="F:ubiquitin protein ligase activity"/>
    <property type="evidence" value="ECO:0007669"/>
    <property type="project" value="TreeGrafter"/>
</dbReference>
<organism evidence="8 9">
    <name type="scientific">Jimgerdemannia flammicorona</name>
    <dbReference type="NCBI Taxonomy" id="994334"/>
    <lineage>
        <taxon>Eukaryota</taxon>
        <taxon>Fungi</taxon>
        <taxon>Fungi incertae sedis</taxon>
        <taxon>Mucoromycota</taxon>
        <taxon>Mucoromycotina</taxon>
        <taxon>Endogonomycetes</taxon>
        <taxon>Endogonales</taxon>
        <taxon>Endogonaceae</taxon>
        <taxon>Jimgerdemannia</taxon>
    </lineage>
</organism>
<dbReference type="AlphaFoldDB" id="A0A432ZZ48"/>
<keyword evidence="9" id="KW-1185">Reference proteome</keyword>
<feature type="region of interest" description="Disordered" evidence="5">
    <location>
        <begin position="99"/>
        <end position="152"/>
    </location>
</feature>
<evidence type="ECO:0000313" key="8">
    <source>
        <dbReference type="EMBL" id="RUO95605.1"/>
    </source>
</evidence>
<dbReference type="Gene3D" id="2.30.130.40">
    <property type="entry name" value="LON domain-like"/>
    <property type="match status" value="1"/>
</dbReference>
<protein>
    <submittedName>
        <fullName evidence="8">ATP-dependent protease La domain-containing protein</fullName>
    </submittedName>
</protein>
<feature type="domain" description="Lon N-terminal" evidence="7">
    <location>
        <begin position="291"/>
        <end position="509"/>
    </location>
</feature>
<evidence type="ECO:0000256" key="1">
    <source>
        <dbReference type="ARBA" id="ARBA00022723"/>
    </source>
</evidence>
<dbReference type="Proteomes" id="UP000268093">
    <property type="component" value="Unassembled WGS sequence"/>
</dbReference>
<comment type="caution">
    <text evidence="8">The sequence shown here is derived from an EMBL/GenBank/DDBJ whole genome shotgun (WGS) entry which is preliminary data.</text>
</comment>
<accession>A0A432ZZ48</accession>
<gene>
    <name evidence="8" type="ORF">BC936DRAFT_143633</name>
</gene>
<dbReference type="PANTHER" id="PTHR23327">
    <property type="entry name" value="RING FINGER PROTEIN 127"/>
    <property type="match status" value="1"/>
</dbReference>
<sequence>MSRTEMRNLRHPHRITLPPKDDVNVATLLLKCPVCEDLLTDPVTLSCGNTVCQSCLPPFDPATVWKFVCPVTSCSRKSHLFGDIKVDVTLHKLVDIVHKESEKRRKTSSSSRSNLARLESDNEDDEETEDEDEDANIMSDEGEDAAIMSDEDEDANIMSDEDEDANIMSDEDEDANIMSDDDYDDASGSEVSWSSATRSESTTFKDMLVGELECQVCYLMYYEPITTPCGHTFCKSCLLRTIDHSTQCPLCRHQLPGYPFFHSHAANTMIQTFMTTLLPILWEERRIAAESELYDEMDDTPIFVCSLVFPKTPCFLHIFEPRYRLMLRRCLESRRRRFGMCLPGRDGQPFHEYGTMLEIRSVEVLPDGRSLVGTVGSHRFRVVERGSRDGYSTGKIERIEDVDPSEEEQMERQIVEANQYLPEYERQLSTAEMITKARAFIDALKNTSAPWLLQRLSTTYGEMPEDPCEFAWWCAALMPVEEFDKYKILQTTTVRDRMLIINGWIDTLREQWWYARGGCNIS</sequence>
<keyword evidence="8" id="KW-0645">Protease</keyword>
<dbReference type="PROSITE" id="PS00518">
    <property type="entry name" value="ZF_RING_1"/>
    <property type="match status" value="1"/>
</dbReference>
<keyword evidence="1" id="KW-0479">Metal-binding</keyword>
<evidence type="ECO:0000259" key="6">
    <source>
        <dbReference type="PROSITE" id="PS50089"/>
    </source>
</evidence>
<dbReference type="PANTHER" id="PTHR23327:SF42">
    <property type="entry name" value="LON PEPTIDASE N-TERMINAL DOMAIN AND RING FINGER PROTEIN C14F5.10C"/>
    <property type="match status" value="1"/>
</dbReference>
<dbReference type="InterPro" id="IPR013083">
    <property type="entry name" value="Znf_RING/FYVE/PHD"/>
</dbReference>
<dbReference type="CDD" id="cd16514">
    <property type="entry name" value="RING-HC_LONFs_rpt2"/>
    <property type="match status" value="1"/>
</dbReference>
<dbReference type="InterPro" id="IPR017907">
    <property type="entry name" value="Znf_RING_CS"/>
</dbReference>
<feature type="domain" description="RING-type" evidence="6">
    <location>
        <begin position="32"/>
        <end position="71"/>
    </location>
</feature>